<protein>
    <recommendedName>
        <fullName evidence="2 6">Orotate phosphoribosyltransferase</fullName>
        <shortName evidence="6">OPRT</shortName>
        <shortName evidence="6">OPRTase</shortName>
        <ecNumber evidence="2 6">2.4.2.10</ecNumber>
    </recommendedName>
</protein>
<dbReference type="GO" id="GO:0000287">
    <property type="term" value="F:magnesium ion binding"/>
    <property type="evidence" value="ECO:0007669"/>
    <property type="project" value="UniProtKB-UniRule"/>
</dbReference>
<comment type="cofactor">
    <cofactor evidence="6">
        <name>Mg(2+)</name>
        <dbReference type="ChEBI" id="CHEBI:18420"/>
    </cofactor>
</comment>
<dbReference type="GO" id="GO:0019856">
    <property type="term" value="P:pyrimidine nucleobase biosynthetic process"/>
    <property type="evidence" value="ECO:0007669"/>
    <property type="project" value="TreeGrafter"/>
</dbReference>
<evidence type="ECO:0000256" key="7">
    <source>
        <dbReference type="SAM" id="MobiDB-lite"/>
    </source>
</evidence>
<evidence type="ECO:0000256" key="4">
    <source>
        <dbReference type="ARBA" id="ARBA00022679"/>
    </source>
</evidence>
<proteinExistence type="inferred from homology"/>
<sequence>MSGAVPPEPLRRATARALIDVGAIEMQIDRPFLMSSGLAAPVFVDCRRLISHPSARQVVIEGLAETLARRTRDIESVAGGETAGIPFAAWVAQTAGLPMHYVRKRPRGLGPHAQVEGRVRPGQRVALIEDMTVDGSSKLRFAEALRRAGAEVTDALVIFLYDALPGAADALADKGLRLHHLASWQDVIAVAEEDGSFPAAALATLKEFLADPAAWSGANGGSPAPRHPLTIGSAKPERD</sequence>
<dbReference type="UniPathway" id="UPA00070">
    <property type="reaction ID" value="UER00119"/>
</dbReference>
<evidence type="ECO:0000256" key="2">
    <source>
        <dbReference type="ARBA" id="ARBA00011971"/>
    </source>
</evidence>
<dbReference type="Proteomes" id="UP000285908">
    <property type="component" value="Unassembled WGS sequence"/>
</dbReference>
<dbReference type="Gene3D" id="3.40.50.2020">
    <property type="match status" value="1"/>
</dbReference>
<comment type="caution">
    <text evidence="8">The sequence shown here is derived from an EMBL/GenBank/DDBJ whole genome shotgun (WGS) entry which is preliminary data.</text>
</comment>
<evidence type="ECO:0000313" key="8">
    <source>
        <dbReference type="EMBL" id="RVV97394.1"/>
    </source>
</evidence>
<feature type="region of interest" description="Disordered" evidence="7">
    <location>
        <begin position="216"/>
        <end position="239"/>
    </location>
</feature>
<evidence type="ECO:0000256" key="1">
    <source>
        <dbReference type="ARBA" id="ARBA00004889"/>
    </source>
</evidence>
<keyword evidence="5 6" id="KW-0665">Pyrimidine biosynthesis</keyword>
<gene>
    <name evidence="6" type="primary">pyrE</name>
    <name evidence="8" type="ORF">EKE94_12600</name>
</gene>
<dbReference type="EC" id="2.4.2.10" evidence="2 6"/>
<comment type="similarity">
    <text evidence="6">Belongs to the purine/pyrimidine phosphoribosyltransferase family. PyrE subfamily.</text>
</comment>
<keyword evidence="6" id="KW-0460">Magnesium</keyword>
<keyword evidence="4 6" id="KW-0808">Transferase</keyword>
<comment type="function">
    <text evidence="6">Catalyzes the transfer of a ribosyl phosphate group from 5-phosphoribose 1-diphosphate to orotate, leading to the formation of orotidine monophosphate (OMP).</text>
</comment>
<reference evidence="8 9" key="1">
    <citation type="submission" date="2018-11" db="EMBL/GenBank/DDBJ databases">
        <title>Mesobaculum littorinae gen. nov., sp. nov., isolated from Littorina scabra that represents a novel genus of the order Rhodobacteraceae.</title>
        <authorList>
            <person name="Li F."/>
        </authorList>
    </citation>
    <scope>NUCLEOTIDE SEQUENCE [LARGE SCALE GENOMIC DNA]</scope>
    <source>
        <strain evidence="8 9">M0103</strain>
    </source>
</reference>
<dbReference type="InterPro" id="IPR023031">
    <property type="entry name" value="OPRT"/>
</dbReference>
<evidence type="ECO:0000256" key="5">
    <source>
        <dbReference type="ARBA" id="ARBA00022975"/>
    </source>
</evidence>
<accession>A0A438AFB0</accession>
<dbReference type="GO" id="GO:0044205">
    <property type="term" value="P:'de novo' UMP biosynthetic process"/>
    <property type="evidence" value="ECO:0007669"/>
    <property type="project" value="UniProtKB-UniRule"/>
</dbReference>
<dbReference type="RefSeq" id="WP_127906990.1">
    <property type="nucleotide sequence ID" value="NZ_RQXX01000004.1"/>
</dbReference>
<dbReference type="NCBIfam" id="NF001729">
    <property type="entry name" value="PRK00455.1-3"/>
    <property type="match status" value="1"/>
</dbReference>
<keyword evidence="9" id="KW-1185">Reference proteome</keyword>
<name>A0A438AFB0_9RHOB</name>
<dbReference type="OrthoDB" id="9802134at2"/>
<comment type="subunit">
    <text evidence="6">Homodimer.</text>
</comment>
<dbReference type="GO" id="GO:0004588">
    <property type="term" value="F:orotate phosphoribosyltransferase activity"/>
    <property type="evidence" value="ECO:0007669"/>
    <property type="project" value="UniProtKB-UniRule"/>
</dbReference>
<dbReference type="AlphaFoldDB" id="A0A438AFB0"/>
<dbReference type="HAMAP" id="MF_01208">
    <property type="entry name" value="PyrE"/>
    <property type="match status" value="1"/>
</dbReference>
<dbReference type="PANTHER" id="PTHR19278">
    <property type="entry name" value="OROTATE PHOSPHORIBOSYLTRANSFERASE"/>
    <property type="match status" value="1"/>
</dbReference>
<evidence type="ECO:0000313" key="9">
    <source>
        <dbReference type="Proteomes" id="UP000285908"/>
    </source>
</evidence>
<dbReference type="SUPFAM" id="SSF53271">
    <property type="entry name" value="PRTase-like"/>
    <property type="match status" value="1"/>
</dbReference>
<organism evidence="8 9">
    <name type="scientific">Mesobaculum littorinae</name>
    <dbReference type="NCBI Taxonomy" id="2486419"/>
    <lineage>
        <taxon>Bacteria</taxon>
        <taxon>Pseudomonadati</taxon>
        <taxon>Pseudomonadota</taxon>
        <taxon>Alphaproteobacteria</taxon>
        <taxon>Rhodobacterales</taxon>
        <taxon>Roseobacteraceae</taxon>
        <taxon>Mesobaculum</taxon>
    </lineage>
</organism>
<dbReference type="InterPro" id="IPR029057">
    <property type="entry name" value="PRTase-like"/>
</dbReference>
<feature type="binding site" description="in other chain" evidence="6">
    <location>
        <position position="104"/>
    </location>
    <ligand>
        <name>5-phospho-alpha-D-ribose 1-diphosphate</name>
        <dbReference type="ChEBI" id="CHEBI:58017"/>
        <note>ligand shared between dimeric partners</note>
    </ligand>
</feature>
<dbReference type="InterPro" id="IPR000836">
    <property type="entry name" value="PRTase_dom"/>
</dbReference>
<dbReference type="CDD" id="cd06223">
    <property type="entry name" value="PRTases_typeI"/>
    <property type="match status" value="1"/>
</dbReference>
<comment type="catalytic activity">
    <reaction evidence="6">
        <text>orotidine 5'-phosphate + diphosphate = orotate + 5-phospho-alpha-D-ribose 1-diphosphate</text>
        <dbReference type="Rhea" id="RHEA:10380"/>
        <dbReference type="ChEBI" id="CHEBI:30839"/>
        <dbReference type="ChEBI" id="CHEBI:33019"/>
        <dbReference type="ChEBI" id="CHEBI:57538"/>
        <dbReference type="ChEBI" id="CHEBI:58017"/>
        <dbReference type="EC" id="2.4.2.10"/>
    </reaction>
</comment>
<dbReference type="PANTHER" id="PTHR19278:SF9">
    <property type="entry name" value="URIDINE 5'-MONOPHOSPHATE SYNTHASE"/>
    <property type="match status" value="1"/>
</dbReference>
<comment type="caution">
    <text evidence="6">Lacks conserved residue(s) required for the propagation of feature annotation.</text>
</comment>
<comment type="pathway">
    <text evidence="1 6">Pyrimidine metabolism; UMP biosynthesis via de novo pathway; UMP from orotate: step 1/2.</text>
</comment>
<keyword evidence="3 6" id="KW-0328">Glycosyltransferase</keyword>
<evidence type="ECO:0000256" key="6">
    <source>
        <dbReference type="HAMAP-Rule" id="MF_01208"/>
    </source>
</evidence>
<evidence type="ECO:0000256" key="3">
    <source>
        <dbReference type="ARBA" id="ARBA00022676"/>
    </source>
</evidence>
<feature type="binding site" evidence="6">
    <location>
        <position position="103"/>
    </location>
    <ligand>
        <name>5-phospho-alpha-D-ribose 1-diphosphate</name>
        <dbReference type="ChEBI" id="CHEBI:58017"/>
        <note>ligand shared between dimeric partners</note>
    </ligand>
</feature>
<feature type="binding site" description="in other chain" evidence="6">
    <location>
        <begin position="129"/>
        <end position="137"/>
    </location>
    <ligand>
        <name>5-phospho-alpha-D-ribose 1-diphosphate</name>
        <dbReference type="ChEBI" id="CHEBI:58017"/>
        <note>ligand shared between dimeric partners</note>
    </ligand>
</feature>
<dbReference type="EMBL" id="RQXX01000004">
    <property type="protein sequence ID" value="RVV97394.1"/>
    <property type="molecule type" value="Genomic_DNA"/>
</dbReference>